<feature type="domain" description="Polymerase/histidinol phosphatase N-terminal" evidence="9">
    <location>
        <begin position="9"/>
        <end position="76"/>
    </location>
</feature>
<accession>A0A484HFE6</accession>
<dbReference type="GO" id="GO:0005737">
    <property type="term" value="C:cytoplasm"/>
    <property type="evidence" value="ECO:0007669"/>
    <property type="project" value="UniProtKB-SubCell"/>
</dbReference>
<dbReference type="CDD" id="cd04485">
    <property type="entry name" value="DnaE_OBF"/>
    <property type="match status" value="1"/>
</dbReference>
<dbReference type="InterPro" id="IPR004013">
    <property type="entry name" value="PHP_dom"/>
</dbReference>
<dbReference type="Gene3D" id="3.20.20.140">
    <property type="entry name" value="Metal-dependent hydrolases"/>
    <property type="match status" value="1"/>
</dbReference>
<evidence type="ECO:0000256" key="6">
    <source>
        <dbReference type="ARBA" id="ARBA00022705"/>
    </source>
</evidence>
<organism evidence="10">
    <name type="scientific">uncultured Desulfobacteraceae bacterium</name>
    <dbReference type="NCBI Taxonomy" id="218296"/>
    <lineage>
        <taxon>Bacteria</taxon>
        <taxon>Pseudomonadati</taxon>
        <taxon>Thermodesulfobacteriota</taxon>
        <taxon>Desulfobacteria</taxon>
        <taxon>Desulfobacterales</taxon>
        <taxon>Desulfobacteraceae</taxon>
        <taxon>environmental samples</taxon>
    </lineage>
</organism>
<dbReference type="Gene3D" id="1.10.150.870">
    <property type="match status" value="1"/>
</dbReference>
<dbReference type="InterPro" id="IPR004365">
    <property type="entry name" value="NA-bd_OB_tRNA"/>
</dbReference>
<dbReference type="Pfam" id="PF01336">
    <property type="entry name" value="tRNA_anti-codon"/>
    <property type="match status" value="1"/>
</dbReference>
<evidence type="ECO:0000256" key="8">
    <source>
        <dbReference type="ARBA" id="ARBA00049244"/>
    </source>
</evidence>
<evidence type="ECO:0000313" key="10">
    <source>
        <dbReference type="EMBL" id="VEN73928.1"/>
    </source>
</evidence>
<dbReference type="SMART" id="SM00481">
    <property type="entry name" value="POLIIIAc"/>
    <property type="match status" value="1"/>
</dbReference>
<keyword evidence="6" id="KW-0235">DNA replication</keyword>
<evidence type="ECO:0000256" key="2">
    <source>
        <dbReference type="ARBA" id="ARBA00012417"/>
    </source>
</evidence>
<dbReference type="CDD" id="cd12113">
    <property type="entry name" value="PHP_PolIIIA_DnaE3"/>
    <property type="match status" value="1"/>
</dbReference>
<evidence type="ECO:0000256" key="1">
    <source>
        <dbReference type="ARBA" id="ARBA00004496"/>
    </source>
</evidence>
<dbReference type="Gene3D" id="1.10.10.1600">
    <property type="entry name" value="Bacterial DNA polymerase III alpha subunit, thumb domain"/>
    <property type="match status" value="1"/>
</dbReference>
<dbReference type="InterPro" id="IPR012340">
    <property type="entry name" value="NA-bd_OB-fold"/>
</dbReference>
<reference evidence="10" key="1">
    <citation type="submission" date="2019-01" db="EMBL/GenBank/DDBJ databases">
        <authorList>
            <consortium name="Genoscope - CEA"/>
            <person name="William W."/>
        </authorList>
    </citation>
    <scope>NUCLEOTIDE SEQUENCE</scope>
    <source>
        <strain evidence="10">CR-1</strain>
    </source>
</reference>
<evidence type="ECO:0000256" key="3">
    <source>
        <dbReference type="ARBA" id="ARBA00019114"/>
    </source>
</evidence>
<dbReference type="NCBIfam" id="NF004226">
    <property type="entry name" value="PRK05673.1"/>
    <property type="match status" value="1"/>
</dbReference>
<dbReference type="NCBIfam" id="TIGR00594">
    <property type="entry name" value="polc"/>
    <property type="match status" value="1"/>
</dbReference>
<evidence type="ECO:0000256" key="5">
    <source>
        <dbReference type="ARBA" id="ARBA00022695"/>
    </source>
</evidence>
<comment type="catalytic activity">
    <reaction evidence="8">
        <text>DNA(n) + a 2'-deoxyribonucleoside 5'-triphosphate = DNA(n+1) + diphosphate</text>
        <dbReference type="Rhea" id="RHEA:22508"/>
        <dbReference type="Rhea" id="RHEA-COMP:17339"/>
        <dbReference type="Rhea" id="RHEA-COMP:17340"/>
        <dbReference type="ChEBI" id="CHEBI:33019"/>
        <dbReference type="ChEBI" id="CHEBI:61560"/>
        <dbReference type="ChEBI" id="CHEBI:173112"/>
        <dbReference type="EC" id="2.7.7.7"/>
    </reaction>
</comment>
<dbReference type="SUPFAM" id="SSF89550">
    <property type="entry name" value="PHP domain-like"/>
    <property type="match status" value="1"/>
</dbReference>
<dbReference type="GO" id="GO:0003676">
    <property type="term" value="F:nucleic acid binding"/>
    <property type="evidence" value="ECO:0007669"/>
    <property type="project" value="InterPro"/>
</dbReference>
<evidence type="ECO:0000256" key="7">
    <source>
        <dbReference type="ARBA" id="ARBA00022932"/>
    </source>
</evidence>
<dbReference type="InterPro" id="IPR041931">
    <property type="entry name" value="DNA_pol3_alpha_thumb_dom"/>
</dbReference>
<dbReference type="GO" id="GO:0006260">
    <property type="term" value="P:DNA replication"/>
    <property type="evidence" value="ECO:0007669"/>
    <property type="project" value="UniProtKB-KW"/>
</dbReference>
<dbReference type="InterPro" id="IPR011708">
    <property type="entry name" value="DNA_pol3_alpha_NTPase_dom"/>
</dbReference>
<protein>
    <recommendedName>
        <fullName evidence="3">DNA polymerase III subunit alpha</fullName>
        <ecNumber evidence="2">2.7.7.7</ecNumber>
    </recommendedName>
</protein>
<keyword evidence="4 10" id="KW-0808">Transferase</keyword>
<dbReference type="InterPro" id="IPR029460">
    <property type="entry name" value="DNAPol_HHH"/>
</dbReference>
<evidence type="ECO:0000256" key="4">
    <source>
        <dbReference type="ARBA" id="ARBA00022679"/>
    </source>
</evidence>
<dbReference type="EMBL" id="CAACVI010000012">
    <property type="protein sequence ID" value="VEN73928.1"/>
    <property type="molecule type" value="Genomic_DNA"/>
</dbReference>
<dbReference type="Pfam" id="PF17657">
    <property type="entry name" value="DNA_pol3_finger"/>
    <property type="match status" value="1"/>
</dbReference>
<dbReference type="Gene3D" id="2.40.50.140">
    <property type="entry name" value="Nucleic acid-binding proteins"/>
    <property type="match status" value="1"/>
</dbReference>
<dbReference type="InterPro" id="IPR004805">
    <property type="entry name" value="DnaE2/DnaE/PolC"/>
</dbReference>
<evidence type="ECO:0000259" key="9">
    <source>
        <dbReference type="SMART" id="SM00481"/>
    </source>
</evidence>
<dbReference type="InterPro" id="IPR040982">
    <property type="entry name" value="DNA_pol3_finger"/>
</dbReference>
<dbReference type="GO" id="GO:0008408">
    <property type="term" value="F:3'-5' exonuclease activity"/>
    <property type="evidence" value="ECO:0007669"/>
    <property type="project" value="InterPro"/>
</dbReference>
<dbReference type="InterPro" id="IPR016195">
    <property type="entry name" value="Pol/histidinol_Pase-like"/>
</dbReference>
<sequence>MTDAGKDFVHLHVHTQYSLLDGAIRIDALLKRLNAFGMRSAAITDHGSMFGIPEFYEKTTKAGIKPILGCECYVAPRSLEDKTPLDHKGMSHLVLLAENMEGYRNLCRLASVAQLKGFYYKPRIDKALLRENRKGLIGLSACLHGQIPRLILDGKMKEADQAALEYVDILGEDNFFLEIQNNGIDVQETVNQALCDMSQRLSVPLVASNDCHYLDREDVRAHDVLLCIQTGKTVDDRKRLKFGTDQLYLKSKEEMQNSFADFPQALENSVEIAGRCEVHFDSGKYHFPRFEDGTGKKVDELFEKKAREGFEKTLSKIRKTDPDIDEEAYRRRLSKEIDLIKDMGFPGYFLIVADFISHSRKKNIPVGPGRGSAAGSLVAYSLGITDLDPIKHGLIFERFLNPARKSMPDIDVDFCIEGREEVFRYVVERYSGESQDVEDARVAQIITFGKLKTRAVIRDVGRALGMPLGEVDAIAKMVPDDLGITLDGALKKEPRLKEVSRKNPAVKDLLKICATLEGLPRHASTHAAGVVISDKRLVEYLPLYKGKKGEIVTQFDMKHVEKIGLVKFDFLGLRNLTVIQNAINLIREQGGEPPDLDHLPMEDGKTYRLLESGDTTGVFQLESSGMKDLLTRLRPERFDDIVALVALYRPGPLESGMVNDFVKCKHGEKKALYLVPELEPILKETYGVIVYQEQVMKIAGELADYTMSEADDLRKAMGKKIPEIMASHRHRFVSGAGKKGISEDAARSIFDLIEKFGGYGFNKSHSAAYALISYQTAYLKAHFPLEFMAALLTSEMHSTDGVVKFIAECRDHDIPVLPPDINESGKRFRVADSKIRFGLLAVKNVGENAVDLILKAREEGNFSSLFDFCESVDLGKVNKRVMESLIKCGAFDSTGATRAGLMAVLDDAADHGQRVQKEKNDPQMTLFEIGGDPDINAPKMPELEEWDEKSLLSFEKEALGFYITGHPLNRRRALMDKFANVDSLSIREKESGKKVSMGGIIRSVKHIRTKKGDPMGFVSIEDLNGSAEAVVFSKLYAKVHEFLEEDAAVFVRGTTQKEEKSTKILADSIVLMDEAESVWTAGVHFTMNIDQVRENDLSRLRDLIRNHPGTCRGYLHLNSPGKYEVVLAFPESFCLDPGPVFSRQAKALLGPNAVSSVAREMGREDG</sequence>
<dbReference type="AlphaFoldDB" id="A0A484HFE6"/>
<comment type="subcellular location">
    <subcellularLocation>
        <location evidence="1">Cytoplasm</location>
    </subcellularLocation>
</comment>
<dbReference type="PANTHER" id="PTHR32294:SF0">
    <property type="entry name" value="DNA POLYMERASE III SUBUNIT ALPHA"/>
    <property type="match status" value="1"/>
</dbReference>
<dbReference type="InterPro" id="IPR003141">
    <property type="entry name" value="Pol/His_phosphatase_N"/>
</dbReference>
<gene>
    <name evidence="10" type="primary">dnaE</name>
    <name evidence="10" type="ORF">EPICR_20399</name>
</gene>
<dbReference type="EC" id="2.7.7.7" evidence="2"/>
<dbReference type="NCBIfam" id="NF005298">
    <property type="entry name" value="PRK06826.1"/>
    <property type="match status" value="1"/>
</dbReference>
<dbReference type="GO" id="GO:0003887">
    <property type="term" value="F:DNA-directed DNA polymerase activity"/>
    <property type="evidence" value="ECO:0007669"/>
    <property type="project" value="UniProtKB-KW"/>
</dbReference>
<name>A0A484HFE6_9BACT</name>
<dbReference type="Pfam" id="PF14579">
    <property type="entry name" value="HHH_6"/>
    <property type="match status" value="1"/>
</dbReference>
<keyword evidence="5 10" id="KW-0548">Nucleotidyltransferase</keyword>
<dbReference type="Pfam" id="PF02811">
    <property type="entry name" value="PHP"/>
    <property type="match status" value="1"/>
</dbReference>
<dbReference type="Pfam" id="PF07733">
    <property type="entry name" value="DNA_pol3_alpha"/>
    <property type="match status" value="1"/>
</dbReference>
<dbReference type="PANTHER" id="PTHR32294">
    <property type="entry name" value="DNA POLYMERASE III SUBUNIT ALPHA"/>
    <property type="match status" value="1"/>
</dbReference>
<proteinExistence type="predicted"/>
<keyword evidence="7" id="KW-0239">DNA-directed DNA polymerase</keyword>